<keyword evidence="2" id="KW-1185">Reference proteome</keyword>
<proteinExistence type="predicted"/>
<dbReference type="Proteomes" id="UP001172386">
    <property type="component" value="Unassembled WGS sequence"/>
</dbReference>
<reference evidence="1" key="1">
    <citation type="submission" date="2022-10" db="EMBL/GenBank/DDBJ databases">
        <title>Culturing micro-colonial fungi from biological soil crusts in the Mojave desert and describing Neophaeococcomyces mojavensis, and introducing the new genera and species Taxawa tesnikishii.</title>
        <authorList>
            <person name="Kurbessoian T."/>
            <person name="Stajich J.E."/>
        </authorList>
    </citation>
    <scope>NUCLEOTIDE SEQUENCE</scope>
    <source>
        <strain evidence="1">JES_112</strain>
    </source>
</reference>
<accession>A0ACC3AI82</accession>
<sequence>MGENVVDAAAWSFRPSPSHDMHLARCDHRPYVWKPVNASAFNLSRKLKQDFGNSRYLRVHIDQNEKQRVLLYEYFKTDLRSFLNTNPDLPLGVRKAILRQVALALKELHDKNWIHLDVKPQSVMLDWDRDENGRYSIGRVVLADLDWARHLSSAEELIDGRAGHDMWRSPEGQVGEGIGLPSEIFSFGLLCLFTITGTEPIHLDDAERLKALGVDIDNIMLRKSLAMFAPLPLWRLARDEIMCSWSLRDLINDANHDKYACILQGQYNVLPNLDFEAKRFIMRMTNIDMRRRATIQQILDDLWWD</sequence>
<evidence type="ECO:0000313" key="2">
    <source>
        <dbReference type="Proteomes" id="UP001172386"/>
    </source>
</evidence>
<gene>
    <name evidence="1" type="ORF">H2198_001049</name>
</gene>
<name>A0ACC3AI82_9EURO</name>
<protein>
    <submittedName>
        <fullName evidence="1">Uncharacterized protein</fullName>
    </submittedName>
</protein>
<organism evidence="1 2">
    <name type="scientific">Neophaeococcomyces mojaviensis</name>
    <dbReference type="NCBI Taxonomy" id="3383035"/>
    <lineage>
        <taxon>Eukaryota</taxon>
        <taxon>Fungi</taxon>
        <taxon>Dikarya</taxon>
        <taxon>Ascomycota</taxon>
        <taxon>Pezizomycotina</taxon>
        <taxon>Eurotiomycetes</taxon>
        <taxon>Chaetothyriomycetidae</taxon>
        <taxon>Chaetothyriales</taxon>
        <taxon>Chaetothyriales incertae sedis</taxon>
        <taxon>Neophaeococcomyces</taxon>
    </lineage>
</organism>
<evidence type="ECO:0000313" key="1">
    <source>
        <dbReference type="EMBL" id="KAJ9663057.1"/>
    </source>
</evidence>
<dbReference type="EMBL" id="JAPDRQ010000011">
    <property type="protein sequence ID" value="KAJ9663057.1"/>
    <property type="molecule type" value="Genomic_DNA"/>
</dbReference>
<comment type="caution">
    <text evidence="1">The sequence shown here is derived from an EMBL/GenBank/DDBJ whole genome shotgun (WGS) entry which is preliminary data.</text>
</comment>